<feature type="region of interest" description="Disordered" evidence="6">
    <location>
        <begin position="304"/>
        <end position="375"/>
    </location>
</feature>
<evidence type="ECO:0000256" key="1">
    <source>
        <dbReference type="ARBA" id="ARBA00004123"/>
    </source>
</evidence>
<dbReference type="EMBL" id="MCGE01000005">
    <property type="protein sequence ID" value="ORZ21581.1"/>
    <property type="molecule type" value="Genomic_DNA"/>
</dbReference>
<dbReference type="OrthoDB" id="5571888at2759"/>
<keyword evidence="9" id="KW-1185">Reference proteome</keyword>
<organism evidence="8 9">
    <name type="scientific">Absidia repens</name>
    <dbReference type="NCBI Taxonomy" id="90262"/>
    <lineage>
        <taxon>Eukaryota</taxon>
        <taxon>Fungi</taxon>
        <taxon>Fungi incertae sedis</taxon>
        <taxon>Mucoromycota</taxon>
        <taxon>Mucoromycotina</taxon>
        <taxon>Mucoromycetes</taxon>
        <taxon>Mucorales</taxon>
        <taxon>Cunninghamellaceae</taxon>
        <taxon>Absidia</taxon>
    </lineage>
</organism>
<reference evidence="8 9" key="1">
    <citation type="submission" date="2016-07" db="EMBL/GenBank/DDBJ databases">
        <title>Pervasive Adenine N6-methylation of Active Genes in Fungi.</title>
        <authorList>
            <consortium name="DOE Joint Genome Institute"/>
            <person name="Mondo S.J."/>
            <person name="Dannebaum R.O."/>
            <person name="Kuo R.C."/>
            <person name="Labutti K."/>
            <person name="Haridas S."/>
            <person name="Kuo A."/>
            <person name="Salamov A."/>
            <person name="Ahrendt S.R."/>
            <person name="Lipzen A."/>
            <person name="Sullivan W."/>
            <person name="Andreopoulos W.B."/>
            <person name="Clum A."/>
            <person name="Lindquist E."/>
            <person name="Daum C."/>
            <person name="Ramamoorthy G.K."/>
            <person name="Gryganskyi A."/>
            <person name="Culley D."/>
            <person name="Magnuson J.K."/>
            <person name="James T.Y."/>
            <person name="O'Malley M.A."/>
            <person name="Stajich J.E."/>
            <person name="Spatafora J.W."/>
            <person name="Visel A."/>
            <person name="Grigoriev I.V."/>
        </authorList>
    </citation>
    <scope>NUCLEOTIDE SEQUENCE [LARGE SCALE GENOMIC DNA]</scope>
    <source>
        <strain evidence="8 9">NRRL 1336</strain>
    </source>
</reference>
<feature type="compositionally biased region" description="Low complexity" evidence="6">
    <location>
        <begin position="315"/>
        <end position="334"/>
    </location>
</feature>
<feature type="region of interest" description="Disordered" evidence="6">
    <location>
        <begin position="25"/>
        <end position="48"/>
    </location>
</feature>
<accession>A0A1X2ISS8</accession>
<evidence type="ECO:0000256" key="5">
    <source>
        <dbReference type="SAM" id="Coils"/>
    </source>
</evidence>
<dbReference type="InterPro" id="IPR046347">
    <property type="entry name" value="bZIP_sf"/>
</dbReference>
<evidence type="ECO:0000256" key="3">
    <source>
        <dbReference type="ARBA" id="ARBA00023163"/>
    </source>
</evidence>
<name>A0A1X2ISS8_9FUNG</name>
<dbReference type="AlphaFoldDB" id="A0A1X2ISS8"/>
<feature type="region of interest" description="Disordered" evidence="6">
    <location>
        <begin position="219"/>
        <end position="252"/>
    </location>
</feature>
<evidence type="ECO:0000256" key="2">
    <source>
        <dbReference type="ARBA" id="ARBA00023015"/>
    </source>
</evidence>
<proteinExistence type="predicted"/>
<dbReference type="InterPro" id="IPR004827">
    <property type="entry name" value="bZIP"/>
</dbReference>
<feature type="compositionally biased region" description="Low complexity" evidence="6">
    <location>
        <begin position="25"/>
        <end position="36"/>
    </location>
</feature>
<dbReference type="SMART" id="SM00338">
    <property type="entry name" value="BRLZ"/>
    <property type="match status" value="1"/>
</dbReference>
<protein>
    <recommendedName>
        <fullName evidence="7">BZIP domain-containing protein</fullName>
    </recommendedName>
</protein>
<feature type="compositionally biased region" description="Low complexity" evidence="6">
    <location>
        <begin position="232"/>
        <end position="252"/>
    </location>
</feature>
<dbReference type="Gene3D" id="1.20.5.170">
    <property type="match status" value="1"/>
</dbReference>
<dbReference type="STRING" id="90262.A0A1X2ISS8"/>
<comment type="subcellular location">
    <subcellularLocation>
        <location evidence="1">Nucleus</location>
    </subcellularLocation>
</comment>
<gene>
    <name evidence="8" type="ORF">BCR42DRAFT_434481</name>
</gene>
<keyword evidence="4" id="KW-0539">Nucleus</keyword>
<dbReference type="Pfam" id="PF00170">
    <property type="entry name" value="bZIP_1"/>
    <property type="match status" value="1"/>
</dbReference>
<feature type="region of interest" description="Disordered" evidence="6">
    <location>
        <begin position="457"/>
        <end position="494"/>
    </location>
</feature>
<keyword evidence="3" id="KW-0804">Transcription</keyword>
<feature type="compositionally biased region" description="Polar residues" evidence="6">
    <location>
        <begin position="37"/>
        <end position="48"/>
    </location>
</feature>
<dbReference type="GO" id="GO:0003700">
    <property type="term" value="F:DNA-binding transcription factor activity"/>
    <property type="evidence" value="ECO:0007669"/>
    <property type="project" value="InterPro"/>
</dbReference>
<keyword evidence="2" id="KW-0805">Transcription regulation</keyword>
<comment type="caution">
    <text evidence="8">The sequence shown here is derived from an EMBL/GenBank/DDBJ whole genome shotgun (WGS) entry which is preliminary data.</text>
</comment>
<dbReference type="SUPFAM" id="SSF57959">
    <property type="entry name" value="Leucine zipper domain"/>
    <property type="match status" value="1"/>
</dbReference>
<feature type="compositionally biased region" description="Polar residues" evidence="6">
    <location>
        <begin position="469"/>
        <end position="494"/>
    </location>
</feature>
<sequence>MEQNKDFNQFSTQKNSLTSICFPSQQQMQQPVTPTQYSQQQNAYPTQYPQSRSMVITHDDQQQIIDPNGNVAPFHYNLDQVPGFYPFGDTVTPSHSQQNQPQLNTYTQSAPQQQQGRHGSKAIYDTRLSDEDDERYTDAQFKMMTSKERRQLRNKLSARNFRNRRKEYITSLEEQVETFKNENSQLQLEINWVRTTMNKLQKENDDLRVKLALCQGGITTKPEPTLSDHHLSQGQSQQTSPPTATTTAVSVPPLAALATTTTTTTLPLLSDRSPSVQPISTATDTNISQAPVISSNVLTKNGNSSFTIPDLHGGSHQQQNTSPQSQQYASSPPSDHLDSAQEPSAPVSRHENDRESNFSVFAATSPSPPNTTNLGFVDATHSGSSFCYSGHLSSPTELTTSTGVWDLALPNQVPLAYPLDVTITEQLQVPSLFDNVDSFYSVESQQNPLSTSYQHLTQNQPHHVHHDQQGSSHPQLSGQPSQHNMNDNGMNNDSYVSTAVLPELDFGIALDKGQHQVNDDSILWKYPLLVPALLSIIVDHTMTMSADELFSHTRLLSTSTQLPPPLSTTPTTSNDNISDGGMKPYFGSSATMAPGLLRRPYQQDRCPLADIYPLSKKQLDDLWTPLLEQMAETQQRKTPATKNVKSEEMQLFNEEKMEGREGQHHDGDQDQVVWYDTPVTGFKAICPLYWMQRQLCRFVITYVIVKYPHLETPCKTYLPICEQFRRRLVSP</sequence>
<dbReference type="InterPro" id="IPR051027">
    <property type="entry name" value="bZIP_transcription_factors"/>
</dbReference>
<dbReference type="CDD" id="cd14810">
    <property type="entry name" value="bZIP_u1"/>
    <property type="match status" value="1"/>
</dbReference>
<feature type="compositionally biased region" description="Polar residues" evidence="6">
    <location>
        <begin position="357"/>
        <end position="374"/>
    </location>
</feature>
<feature type="region of interest" description="Disordered" evidence="6">
    <location>
        <begin position="559"/>
        <end position="583"/>
    </location>
</feature>
<dbReference type="Proteomes" id="UP000193560">
    <property type="component" value="Unassembled WGS sequence"/>
</dbReference>
<feature type="region of interest" description="Disordered" evidence="6">
    <location>
        <begin position="88"/>
        <end position="131"/>
    </location>
</feature>
<dbReference type="PROSITE" id="PS00036">
    <property type="entry name" value="BZIP_BASIC"/>
    <property type="match status" value="1"/>
</dbReference>
<feature type="coiled-coil region" evidence="5">
    <location>
        <begin position="169"/>
        <end position="203"/>
    </location>
</feature>
<keyword evidence="5" id="KW-0175">Coiled coil</keyword>
<feature type="compositionally biased region" description="Polar residues" evidence="6">
    <location>
        <begin position="91"/>
        <end position="117"/>
    </location>
</feature>
<evidence type="ECO:0000259" key="7">
    <source>
        <dbReference type="PROSITE" id="PS50217"/>
    </source>
</evidence>
<evidence type="ECO:0000256" key="4">
    <source>
        <dbReference type="ARBA" id="ARBA00023242"/>
    </source>
</evidence>
<dbReference type="PANTHER" id="PTHR19304">
    <property type="entry name" value="CYCLIC-AMP RESPONSE ELEMENT BINDING PROTEIN"/>
    <property type="match status" value="1"/>
</dbReference>
<evidence type="ECO:0000313" key="9">
    <source>
        <dbReference type="Proteomes" id="UP000193560"/>
    </source>
</evidence>
<dbReference type="GO" id="GO:0005634">
    <property type="term" value="C:nucleus"/>
    <property type="evidence" value="ECO:0007669"/>
    <property type="project" value="UniProtKB-SubCell"/>
</dbReference>
<evidence type="ECO:0000256" key="6">
    <source>
        <dbReference type="SAM" id="MobiDB-lite"/>
    </source>
</evidence>
<evidence type="ECO:0000313" key="8">
    <source>
        <dbReference type="EMBL" id="ORZ21581.1"/>
    </source>
</evidence>
<feature type="domain" description="BZIP" evidence="7">
    <location>
        <begin position="144"/>
        <end position="207"/>
    </location>
</feature>
<dbReference type="PROSITE" id="PS50217">
    <property type="entry name" value="BZIP"/>
    <property type="match status" value="1"/>
</dbReference>